<dbReference type="EMBL" id="JAVDQG010000002">
    <property type="protein sequence ID" value="MDR6225318.1"/>
    <property type="molecule type" value="Genomic_DNA"/>
</dbReference>
<proteinExistence type="predicted"/>
<name>A0ABU1ILM6_9BACL</name>
<evidence type="ECO:0000313" key="2">
    <source>
        <dbReference type="EMBL" id="MDR6225318.1"/>
    </source>
</evidence>
<protein>
    <submittedName>
        <fullName evidence="2">Uncharacterized protein</fullName>
    </submittedName>
</protein>
<reference evidence="2 3" key="1">
    <citation type="submission" date="2023-07" db="EMBL/GenBank/DDBJ databases">
        <title>Genomic Encyclopedia of Type Strains, Phase IV (KMG-IV): sequencing the most valuable type-strain genomes for metagenomic binning, comparative biology and taxonomic classification.</title>
        <authorList>
            <person name="Goeker M."/>
        </authorList>
    </citation>
    <scope>NUCLEOTIDE SEQUENCE [LARGE SCALE GENOMIC DNA]</scope>
    <source>
        <strain evidence="2 3">DSM 45903</strain>
    </source>
</reference>
<evidence type="ECO:0000313" key="3">
    <source>
        <dbReference type="Proteomes" id="UP001185012"/>
    </source>
</evidence>
<evidence type="ECO:0000256" key="1">
    <source>
        <dbReference type="SAM" id="Phobius"/>
    </source>
</evidence>
<feature type="transmembrane region" description="Helical" evidence="1">
    <location>
        <begin position="44"/>
        <end position="73"/>
    </location>
</feature>
<accession>A0ABU1ILM6</accession>
<organism evidence="2 3">
    <name type="scientific">Desmospora profundinema</name>
    <dbReference type="NCBI Taxonomy" id="1571184"/>
    <lineage>
        <taxon>Bacteria</taxon>
        <taxon>Bacillati</taxon>
        <taxon>Bacillota</taxon>
        <taxon>Bacilli</taxon>
        <taxon>Bacillales</taxon>
        <taxon>Thermoactinomycetaceae</taxon>
        <taxon>Desmospora</taxon>
    </lineage>
</organism>
<keyword evidence="3" id="KW-1185">Reference proteome</keyword>
<dbReference type="Proteomes" id="UP001185012">
    <property type="component" value="Unassembled WGS sequence"/>
</dbReference>
<comment type="caution">
    <text evidence="2">The sequence shown here is derived from an EMBL/GenBank/DDBJ whole genome shotgun (WGS) entry which is preliminary data.</text>
</comment>
<keyword evidence="1" id="KW-1133">Transmembrane helix</keyword>
<gene>
    <name evidence="2" type="ORF">JOE21_001309</name>
</gene>
<sequence length="80" mass="8841">MRMIAVGSVASILFSFLLGLILTPTAVLWQEGDPQVVPVPVAAYWFNVAGITVWFTILGVIATCLLTALMMWWMRGKEKV</sequence>
<dbReference type="RefSeq" id="WP_309863772.1">
    <property type="nucleotide sequence ID" value="NZ_JAVDQG010000002.1"/>
</dbReference>
<keyword evidence="1" id="KW-0472">Membrane</keyword>
<keyword evidence="1" id="KW-0812">Transmembrane</keyword>